<comment type="catalytic activity">
    <reaction evidence="1">
        <text>S-ubiquitinyl-[E2 ubiquitin-conjugating enzyme]-L-cysteine + [acceptor protein]-L-lysine = [E2 ubiquitin-conjugating enzyme]-L-cysteine + N(6)-ubiquitinyl-[acceptor protein]-L-lysine.</text>
        <dbReference type="EC" id="2.3.2.27"/>
    </reaction>
</comment>
<comment type="caution">
    <text evidence="19">The sequence shown here is derived from an EMBL/GenBank/DDBJ whole genome shotgun (WGS) entry which is preliminary data.</text>
</comment>
<dbReference type="InterPro" id="IPR013083">
    <property type="entry name" value="Znf_RING/FYVE/PHD"/>
</dbReference>
<dbReference type="PROSITE" id="PS50089">
    <property type="entry name" value="ZF_RING_2"/>
    <property type="match status" value="1"/>
</dbReference>
<proteinExistence type="inferred from homology"/>
<dbReference type="CDD" id="cd16461">
    <property type="entry name" value="RING-H2_EL5-like"/>
    <property type="match status" value="1"/>
</dbReference>
<dbReference type="SMART" id="SM00184">
    <property type="entry name" value="RING"/>
    <property type="match status" value="1"/>
</dbReference>
<evidence type="ECO:0000256" key="9">
    <source>
        <dbReference type="ARBA" id="ARBA00022786"/>
    </source>
</evidence>
<evidence type="ECO:0000256" key="2">
    <source>
        <dbReference type="ARBA" id="ARBA00004167"/>
    </source>
</evidence>
<organism evidence="19 20">
    <name type="scientific">Liquidambar formosana</name>
    <name type="common">Formosan gum</name>
    <dbReference type="NCBI Taxonomy" id="63359"/>
    <lineage>
        <taxon>Eukaryota</taxon>
        <taxon>Viridiplantae</taxon>
        <taxon>Streptophyta</taxon>
        <taxon>Embryophyta</taxon>
        <taxon>Tracheophyta</taxon>
        <taxon>Spermatophyta</taxon>
        <taxon>Magnoliopsida</taxon>
        <taxon>eudicotyledons</taxon>
        <taxon>Gunneridae</taxon>
        <taxon>Pentapetalae</taxon>
        <taxon>Saxifragales</taxon>
        <taxon>Altingiaceae</taxon>
        <taxon>Liquidambar</taxon>
    </lineage>
</organism>
<feature type="domain" description="RING-type" evidence="17">
    <location>
        <begin position="107"/>
        <end position="149"/>
    </location>
</feature>
<feature type="transmembrane region" description="Helical" evidence="16">
    <location>
        <begin position="20"/>
        <end position="40"/>
    </location>
</feature>
<protein>
    <recommendedName>
        <fullName evidence="4">RING-type E3 ubiquitin transferase</fullName>
        <ecNumber evidence="4">2.3.2.27</ecNumber>
    </recommendedName>
</protein>
<evidence type="ECO:0000256" key="13">
    <source>
        <dbReference type="ARBA" id="ARBA00024209"/>
    </source>
</evidence>
<dbReference type="GO" id="GO:0061630">
    <property type="term" value="F:ubiquitin protein ligase activity"/>
    <property type="evidence" value="ECO:0007669"/>
    <property type="project" value="UniProtKB-EC"/>
</dbReference>
<keyword evidence="11 16" id="KW-1133">Transmembrane helix</keyword>
<evidence type="ECO:0000256" key="10">
    <source>
        <dbReference type="ARBA" id="ARBA00022833"/>
    </source>
</evidence>
<evidence type="ECO:0000313" key="19">
    <source>
        <dbReference type="EMBL" id="KAK9268049.1"/>
    </source>
</evidence>
<evidence type="ECO:0000256" key="4">
    <source>
        <dbReference type="ARBA" id="ARBA00012483"/>
    </source>
</evidence>
<dbReference type="FunFam" id="3.30.40.10:FF:000187">
    <property type="entry name" value="E3 ubiquitin-protein ligase ATL6"/>
    <property type="match status" value="1"/>
</dbReference>
<evidence type="ECO:0000256" key="5">
    <source>
        <dbReference type="ARBA" id="ARBA00022679"/>
    </source>
</evidence>
<comment type="similarity">
    <text evidence="13">Belongs to the RING-type zinc finger family. ATL subfamily.</text>
</comment>
<feature type="region of interest" description="Disordered" evidence="15">
    <location>
        <begin position="165"/>
        <end position="193"/>
    </location>
</feature>
<accession>A0AAP0R4F6</accession>
<dbReference type="AlphaFoldDB" id="A0AAP0R4F6"/>
<evidence type="ECO:0000259" key="17">
    <source>
        <dbReference type="PROSITE" id="PS50089"/>
    </source>
</evidence>
<evidence type="ECO:0000256" key="16">
    <source>
        <dbReference type="SAM" id="Phobius"/>
    </source>
</evidence>
<gene>
    <name evidence="19" type="ORF">L1049_010488</name>
    <name evidence="18" type="ORF">L1049_021506</name>
</gene>
<evidence type="ECO:0000256" key="8">
    <source>
        <dbReference type="ARBA" id="ARBA00022771"/>
    </source>
</evidence>
<dbReference type="EMBL" id="JBBPBK010000354">
    <property type="protein sequence ID" value="KAK9265622.1"/>
    <property type="molecule type" value="Genomic_DNA"/>
</dbReference>
<dbReference type="Pfam" id="PF13639">
    <property type="entry name" value="zf-RING_2"/>
    <property type="match status" value="1"/>
</dbReference>
<dbReference type="GO" id="GO:0016020">
    <property type="term" value="C:membrane"/>
    <property type="evidence" value="ECO:0007669"/>
    <property type="project" value="UniProtKB-SubCell"/>
</dbReference>
<keyword evidence="10" id="KW-0862">Zinc</keyword>
<comment type="pathway">
    <text evidence="3">Protein modification; protein ubiquitination.</text>
</comment>
<evidence type="ECO:0000256" key="15">
    <source>
        <dbReference type="SAM" id="MobiDB-lite"/>
    </source>
</evidence>
<dbReference type="PANTHER" id="PTHR45768">
    <property type="entry name" value="E3 UBIQUITIN-PROTEIN LIGASE RNF13-LIKE"/>
    <property type="match status" value="1"/>
</dbReference>
<sequence length="227" mass="25204">MGAKDDDDPSPKFGVSRKIMLAAIISLLIVTILIIFLHLYSRYLLRRRERQRRQASLYPLTTQVTAADEVTSIDLSKTGLHPSIIALLPIFTYKSTHRLDHGEPTECSVCLSTIVEEATVRVLPNCKHMFHAECVDMWLSSHVTCPICRTTVEPGVQQLHEHSELGTGVVPTAPPLEVSGPDGGVPSEKVGGSCSRLSSFRRMLSRERSSRRVQSCEEVGVQDVERQ</sequence>
<evidence type="ECO:0000256" key="1">
    <source>
        <dbReference type="ARBA" id="ARBA00000900"/>
    </source>
</evidence>
<reference evidence="19" key="2">
    <citation type="submission" date="2024-04" db="EMBL/GenBank/DDBJ databases">
        <authorList>
            <person name="Xu W."/>
            <person name="Ren C."/>
        </authorList>
    </citation>
    <scope>NUCLEOTIDE SEQUENCE</scope>
    <source>
        <strain evidence="19">Hangzhou</strain>
        <tissue evidence="19">Leaves</tissue>
    </source>
</reference>
<keyword evidence="9" id="KW-0833">Ubl conjugation pathway</keyword>
<keyword evidence="8 14" id="KW-0863">Zinc-finger</keyword>
<keyword evidence="6 16" id="KW-0812">Transmembrane</keyword>
<keyword evidence="7" id="KW-0479">Metal-binding</keyword>
<evidence type="ECO:0000256" key="11">
    <source>
        <dbReference type="ARBA" id="ARBA00022989"/>
    </source>
</evidence>
<keyword evidence="5" id="KW-0808">Transferase</keyword>
<dbReference type="SUPFAM" id="SSF57850">
    <property type="entry name" value="RING/U-box"/>
    <property type="match status" value="1"/>
</dbReference>
<keyword evidence="20" id="KW-1185">Reference proteome</keyword>
<dbReference type="InterPro" id="IPR001841">
    <property type="entry name" value="Znf_RING"/>
</dbReference>
<dbReference type="PANTHER" id="PTHR45768:SF34">
    <property type="entry name" value="RING-H2 FINGER PROTEIN ATL64"/>
    <property type="match status" value="1"/>
</dbReference>
<evidence type="ECO:0000313" key="18">
    <source>
        <dbReference type="EMBL" id="KAK9265622.1"/>
    </source>
</evidence>
<reference evidence="19 20" key="1">
    <citation type="journal article" date="2024" name="Plant J.">
        <title>Genome sequences and population genomics reveal climatic adaptation and genomic divergence between two closely related sweetgum species.</title>
        <authorList>
            <person name="Xu W.Q."/>
            <person name="Ren C.Q."/>
            <person name="Zhang X.Y."/>
            <person name="Comes H.P."/>
            <person name="Liu X.H."/>
            <person name="Li Y.G."/>
            <person name="Kettle C.J."/>
            <person name="Jalonen R."/>
            <person name="Gaisberger H."/>
            <person name="Ma Y.Z."/>
            <person name="Qiu Y.X."/>
        </authorList>
    </citation>
    <scope>NUCLEOTIDE SEQUENCE [LARGE SCALE GENOMIC DNA]</scope>
    <source>
        <strain evidence="19">Hangzhou</strain>
    </source>
</reference>
<name>A0AAP0R4F6_LIQFO</name>
<evidence type="ECO:0000256" key="6">
    <source>
        <dbReference type="ARBA" id="ARBA00022692"/>
    </source>
</evidence>
<dbReference type="EMBL" id="JBBPBK010000016">
    <property type="protein sequence ID" value="KAK9268049.1"/>
    <property type="molecule type" value="Genomic_DNA"/>
</dbReference>
<evidence type="ECO:0000256" key="12">
    <source>
        <dbReference type="ARBA" id="ARBA00023136"/>
    </source>
</evidence>
<evidence type="ECO:0000256" key="7">
    <source>
        <dbReference type="ARBA" id="ARBA00022723"/>
    </source>
</evidence>
<dbReference type="Proteomes" id="UP001415857">
    <property type="component" value="Unassembled WGS sequence"/>
</dbReference>
<comment type="subcellular location">
    <subcellularLocation>
        <location evidence="2">Membrane</location>
        <topology evidence="2">Single-pass membrane protein</topology>
    </subcellularLocation>
</comment>
<dbReference type="EC" id="2.3.2.27" evidence="4"/>
<evidence type="ECO:0000313" key="20">
    <source>
        <dbReference type="Proteomes" id="UP001415857"/>
    </source>
</evidence>
<keyword evidence="12 16" id="KW-0472">Membrane</keyword>
<dbReference type="GO" id="GO:0008270">
    <property type="term" value="F:zinc ion binding"/>
    <property type="evidence" value="ECO:0007669"/>
    <property type="project" value="UniProtKB-KW"/>
</dbReference>
<evidence type="ECO:0000256" key="3">
    <source>
        <dbReference type="ARBA" id="ARBA00004906"/>
    </source>
</evidence>
<evidence type="ECO:0000256" key="14">
    <source>
        <dbReference type="PROSITE-ProRule" id="PRU00175"/>
    </source>
</evidence>
<dbReference type="Gene3D" id="3.30.40.10">
    <property type="entry name" value="Zinc/RING finger domain, C3HC4 (zinc finger)"/>
    <property type="match status" value="1"/>
</dbReference>